<sequence length="243" mass="27020">MEWIKPGTKIDFMAKKEWALLGSGLLILAGLLSILLRGGLNYGIDFTGGTLVQLRFERPVPLEEVRHGLRTIRLGDSLLQQFGGDSREILIRFGSTSQALQDPAKEIVQTLQQRLPGRKIEVRRVETVGPQISHVLQRKALIAVLVSFVGIFLYVSYRFGIAWAAGGILALIHDVMVTVGVFSLANKEISLPVVAALLTIIGYSINDTIVVFDRIREKFRKQSKGEFHQIINTSINETLSRTI</sequence>
<dbReference type="PANTHER" id="PTHR30081">
    <property type="entry name" value="PROTEIN-EXPORT MEMBRANE PROTEIN SEC"/>
    <property type="match status" value="1"/>
</dbReference>
<dbReference type="Pfam" id="PF02355">
    <property type="entry name" value="SecD_SecF_C"/>
    <property type="match status" value="1"/>
</dbReference>
<dbReference type="NCBIfam" id="TIGR00966">
    <property type="entry name" value="transloc_SecF"/>
    <property type="match status" value="1"/>
</dbReference>
<dbReference type="InterPro" id="IPR022646">
    <property type="entry name" value="SecD/SecF_CS"/>
</dbReference>
<comment type="subcellular location">
    <subcellularLocation>
        <location evidence="1">Cell membrane</location>
        <topology evidence="1">Multi-pass membrane protein</topology>
    </subcellularLocation>
</comment>
<feature type="transmembrane region" description="Helical" evidence="10">
    <location>
        <begin position="164"/>
        <end position="185"/>
    </location>
</feature>
<feature type="transmembrane region" description="Helical" evidence="10">
    <location>
        <begin position="18"/>
        <end position="36"/>
    </location>
</feature>
<dbReference type="Proteomes" id="UP000769766">
    <property type="component" value="Unassembled WGS sequence"/>
</dbReference>
<dbReference type="SUPFAM" id="SSF82866">
    <property type="entry name" value="Multidrug efflux transporter AcrB transmembrane domain"/>
    <property type="match status" value="1"/>
</dbReference>
<evidence type="ECO:0000256" key="2">
    <source>
        <dbReference type="ARBA" id="ARBA00015792"/>
    </source>
</evidence>
<evidence type="ECO:0000313" key="12">
    <source>
        <dbReference type="EMBL" id="MBI2876084.1"/>
    </source>
</evidence>
<evidence type="ECO:0000256" key="8">
    <source>
        <dbReference type="ARBA" id="ARBA00023010"/>
    </source>
</evidence>
<evidence type="ECO:0000256" key="4">
    <source>
        <dbReference type="ARBA" id="ARBA00022475"/>
    </source>
</evidence>
<proteinExistence type="predicted"/>
<evidence type="ECO:0000256" key="6">
    <source>
        <dbReference type="ARBA" id="ARBA00022927"/>
    </source>
</evidence>
<evidence type="ECO:0000256" key="7">
    <source>
        <dbReference type="ARBA" id="ARBA00022989"/>
    </source>
</evidence>
<dbReference type="GO" id="GO:0015450">
    <property type="term" value="F:protein-transporting ATPase activity"/>
    <property type="evidence" value="ECO:0007669"/>
    <property type="project" value="InterPro"/>
</dbReference>
<evidence type="ECO:0000256" key="9">
    <source>
        <dbReference type="ARBA" id="ARBA00023136"/>
    </source>
</evidence>
<feature type="transmembrane region" description="Helical" evidence="10">
    <location>
        <begin position="191"/>
        <end position="212"/>
    </location>
</feature>
<dbReference type="PRINTS" id="PR01755">
    <property type="entry name" value="SECFTRNLCASE"/>
</dbReference>
<gene>
    <name evidence="12" type="primary">secF</name>
    <name evidence="12" type="ORF">HYY20_04315</name>
</gene>
<evidence type="ECO:0000256" key="10">
    <source>
        <dbReference type="SAM" id="Phobius"/>
    </source>
</evidence>
<dbReference type="PANTHER" id="PTHR30081:SF8">
    <property type="entry name" value="PROTEIN TRANSLOCASE SUBUNIT SECF"/>
    <property type="match status" value="1"/>
</dbReference>
<evidence type="ECO:0000256" key="1">
    <source>
        <dbReference type="ARBA" id="ARBA00004651"/>
    </source>
</evidence>
<dbReference type="InterPro" id="IPR022813">
    <property type="entry name" value="SecD/SecF_arch_bac"/>
</dbReference>
<keyword evidence="9 10" id="KW-0472">Membrane</keyword>
<evidence type="ECO:0000256" key="5">
    <source>
        <dbReference type="ARBA" id="ARBA00022692"/>
    </source>
</evidence>
<accession>A0A932CMZ0</accession>
<evidence type="ECO:0000313" key="13">
    <source>
        <dbReference type="Proteomes" id="UP000769766"/>
    </source>
</evidence>
<dbReference type="Gene3D" id="1.20.1640.10">
    <property type="entry name" value="Multidrug efflux transporter AcrB transmembrane domain"/>
    <property type="match status" value="1"/>
</dbReference>
<feature type="non-terminal residue" evidence="12">
    <location>
        <position position="243"/>
    </location>
</feature>
<keyword evidence="5 10" id="KW-0812">Transmembrane</keyword>
<evidence type="ECO:0000259" key="11">
    <source>
        <dbReference type="Pfam" id="PF02355"/>
    </source>
</evidence>
<keyword evidence="8" id="KW-0811">Translocation</keyword>
<dbReference type="GO" id="GO:0005886">
    <property type="term" value="C:plasma membrane"/>
    <property type="evidence" value="ECO:0007669"/>
    <property type="project" value="UniProtKB-SubCell"/>
</dbReference>
<dbReference type="EMBL" id="JACPRF010000134">
    <property type="protein sequence ID" value="MBI2876084.1"/>
    <property type="molecule type" value="Genomic_DNA"/>
</dbReference>
<dbReference type="InterPro" id="IPR048634">
    <property type="entry name" value="SecD_SecF_C"/>
</dbReference>
<reference evidence="12" key="1">
    <citation type="submission" date="2020-07" db="EMBL/GenBank/DDBJ databases">
        <title>Huge and variable diversity of episymbiotic CPR bacteria and DPANN archaea in groundwater ecosystems.</title>
        <authorList>
            <person name="He C.Y."/>
            <person name="Keren R."/>
            <person name="Whittaker M."/>
            <person name="Farag I.F."/>
            <person name="Doudna J."/>
            <person name="Cate J.H.D."/>
            <person name="Banfield J.F."/>
        </authorList>
    </citation>
    <scope>NUCLEOTIDE SEQUENCE</scope>
    <source>
        <strain evidence="12">NC_groundwater_672_Ag_B-0.1um_62_36</strain>
    </source>
</reference>
<keyword evidence="3" id="KW-0813">Transport</keyword>
<dbReference type="Pfam" id="PF07549">
    <property type="entry name" value="Sec_GG"/>
    <property type="match status" value="1"/>
</dbReference>
<dbReference type="AlphaFoldDB" id="A0A932CMZ0"/>
<keyword evidence="4" id="KW-1003">Cell membrane</keyword>
<dbReference type="GO" id="GO:0006886">
    <property type="term" value="P:intracellular protein transport"/>
    <property type="evidence" value="ECO:0007669"/>
    <property type="project" value="InterPro"/>
</dbReference>
<feature type="transmembrane region" description="Helical" evidence="10">
    <location>
        <begin position="140"/>
        <end position="157"/>
    </location>
</feature>
<dbReference type="InterPro" id="IPR005665">
    <property type="entry name" value="SecF_bac"/>
</dbReference>
<evidence type="ECO:0000256" key="3">
    <source>
        <dbReference type="ARBA" id="ARBA00022448"/>
    </source>
</evidence>
<protein>
    <recommendedName>
        <fullName evidence="2">Protein translocase subunit SecF</fullName>
    </recommendedName>
</protein>
<comment type="caution">
    <text evidence="12">The sequence shown here is derived from an EMBL/GenBank/DDBJ whole genome shotgun (WGS) entry which is preliminary data.</text>
</comment>
<feature type="domain" description="Protein export membrane protein SecD/SecF C-terminal" evidence="11">
    <location>
        <begin position="118"/>
        <end position="243"/>
    </location>
</feature>
<keyword evidence="7 10" id="KW-1133">Transmembrane helix</keyword>
<name>A0A932CMZ0_UNCTE</name>
<dbReference type="InterPro" id="IPR022645">
    <property type="entry name" value="SecD/SecF_bac"/>
</dbReference>
<organism evidence="12 13">
    <name type="scientific">Tectimicrobiota bacterium</name>
    <dbReference type="NCBI Taxonomy" id="2528274"/>
    <lineage>
        <taxon>Bacteria</taxon>
        <taxon>Pseudomonadati</taxon>
        <taxon>Nitrospinota/Tectimicrobiota group</taxon>
        <taxon>Candidatus Tectimicrobiota</taxon>
    </lineage>
</organism>
<keyword evidence="6" id="KW-0653">Protein transport</keyword>